<feature type="compositionally biased region" description="Acidic residues" evidence="14">
    <location>
        <begin position="235"/>
        <end position="252"/>
    </location>
</feature>
<dbReference type="GO" id="GO:0016301">
    <property type="term" value="F:kinase activity"/>
    <property type="evidence" value="ECO:0007669"/>
    <property type="project" value="UniProtKB-KW"/>
</dbReference>
<evidence type="ECO:0000256" key="5">
    <source>
        <dbReference type="ARBA" id="ARBA00022679"/>
    </source>
</evidence>
<dbReference type="EMBL" id="JAUESC010000004">
    <property type="protein sequence ID" value="KAK0596276.1"/>
    <property type="molecule type" value="Genomic_DNA"/>
</dbReference>
<comment type="pathway">
    <text evidence="2 13">Carbohydrate degradation; glycolysis; pyruvate from D-glyceraldehyde 3-phosphate: step 5/5.</text>
</comment>
<keyword evidence="11 13" id="KW-0324">Glycolysis</keyword>
<comment type="similarity">
    <text evidence="3 13">Belongs to the pyruvate kinase family.</text>
</comment>
<comment type="catalytic activity">
    <reaction evidence="13">
        <text>pyruvate + ATP = phosphoenolpyruvate + ADP + H(+)</text>
        <dbReference type="Rhea" id="RHEA:18157"/>
        <dbReference type="ChEBI" id="CHEBI:15361"/>
        <dbReference type="ChEBI" id="CHEBI:15378"/>
        <dbReference type="ChEBI" id="CHEBI:30616"/>
        <dbReference type="ChEBI" id="CHEBI:58702"/>
        <dbReference type="ChEBI" id="CHEBI:456216"/>
        <dbReference type="EC" id="2.7.1.40"/>
    </reaction>
</comment>
<evidence type="ECO:0000256" key="8">
    <source>
        <dbReference type="ARBA" id="ARBA00022777"/>
    </source>
</evidence>
<dbReference type="Gene3D" id="3.20.20.60">
    <property type="entry name" value="Phosphoenolpyruvate-binding domains"/>
    <property type="match status" value="2"/>
</dbReference>
<dbReference type="Pfam" id="PF00224">
    <property type="entry name" value="PK"/>
    <property type="match status" value="1"/>
</dbReference>
<keyword evidence="10 13" id="KW-0460">Magnesium</keyword>
<dbReference type="InterPro" id="IPR040442">
    <property type="entry name" value="Pyrv_kinase-like_dom_sf"/>
</dbReference>
<comment type="cofactor">
    <cofactor evidence="1">
        <name>K(+)</name>
        <dbReference type="ChEBI" id="CHEBI:29103"/>
    </cofactor>
</comment>
<dbReference type="SUPFAM" id="SSF51621">
    <property type="entry name" value="Phosphoenolpyruvate/pyruvate domain"/>
    <property type="match status" value="2"/>
</dbReference>
<feature type="domain" description="Pyruvate kinase barrel" evidence="15">
    <location>
        <begin position="32"/>
        <end position="78"/>
    </location>
</feature>
<protein>
    <recommendedName>
        <fullName evidence="4 13">Pyruvate kinase</fullName>
        <ecNumber evidence="4 13">2.7.1.40</ecNumber>
    </recommendedName>
</protein>
<evidence type="ECO:0000256" key="4">
    <source>
        <dbReference type="ARBA" id="ARBA00012142"/>
    </source>
</evidence>
<keyword evidence="12" id="KW-0670">Pyruvate</keyword>
<dbReference type="InterPro" id="IPR001697">
    <property type="entry name" value="Pyr_Knase"/>
</dbReference>
<keyword evidence="7" id="KW-0547">Nucleotide-binding</keyword>
<reference evidence="16" key="2">
    <citation type="submission" date="2023-06" db="EMBL/GenBank/DDBJ databases">
        <authorList>
            <person name="Swenson N.G."/>
            <person name="Wegrzyn J.L."/>
            <person name="Mcevoy S.L."/>
        </authorList>
    </citation>
    <scope>NUCLEOTIDE SEQUENCE</scope>
    <source>
        <strain evidence="16">NS2018</strain>
        <tissue evidence="16">Leaf</tissue>
    </source>
</reference>
<proteinExistence type="inferred from homology"/>
<evidence type="ECO:0000256" key="3">
    <source>
        <dbReference type="ARBA" id="ARBA00008663"/>
    </source>
</evidence>
<evidence type="ECO:0000313" key="17">
    <source>
        <dbReference type="Proteomes" id="UP001168877"/>
    </source>
</evidence>
<keyword evidence="17" id="KW-1185">Reference proteome</keyword>
<gene>
    <name evidence="16" type="ORF">LWI29_014282</name>
</gene>
<dbReference type="InterPro" id="IPR015813">
    <property type="entry name" value="Pyrv/PenolPyrv_kinase-like_dom"/>
</dbReference>
<feature type="region of interest" description="Disordered" evidence="14">
    <location>
        <begin position="233"/>
        <end position="262"/>
    </location>
</feature>
<evidence type="ECO:0000256" key="11">
    <source>
        <dbReference type="ARBA" id="ARBA00023152"/>
    </source>
</evidence>
<dbReference type="PRINTS" id="PR01050">
    <property type="entry name" value="PYRUVTKNASE"/>
</dbReference>
<name>A0AA39VZI0_ACESA</name>
<comment type="caution">
    <text evidence="16">The sequence shown here is derived from an EMBL/GenBank/DDBJ whole genome shotgun (WGS) entry which is preliminary data.</text>
</comment>
<dbReference type="EC" id="2.7.1.40" evidence="4 13"/>
<dbReference type="InterPro" id="IPR015793">
    <property type="entry name" value="Pyrv_Knase_brl"/>
</dbReference>
<evidence type="ECO:0000256" key="9">
    <source>
        <dbReference type="ARBA" id="ARBA00022840"/>
    </source>
</evidence>
<keyword evidence="5 13" id="KW-0808">Transferase</keyword>
<evidence type="ECO:0000256" key="13">
    <source>
        <dbReference type="RuleBase" id="RU000504"/>
    </source>
</evidence>
<evidence type="ECO:0000256" key="2">
    <source>
        <dbReference type="ARBA" id="ARBA00004997"/>
    </source>
</evidence>
<keyword evidence="6" id="KW-0479">Metal-binding</keyword>
<dbReference type="Proteomes" id="UP001168877">
    <property type="component" value="Unassembled WGS sequence"/>
</dbReference>
<evidence type="ECO:0000256" key="12">
    <source>
        <dbReference type="ARBA" id="ARBA00023317"/>
    </source>
</evidence>
<evidence type="ECO:0000256" key="6">
    <source>
        <dbReference type="ARBA" id="ARBA00022723"/>
    </source>
</evidence>
<evidence type="ECO:0000256" key="14">
    <source>
        <dbReference type="SAM" id="MobiDB-lite"/>
    </source>
</evidence>
<keyword evidence="9" id="KW-0067">ATP-binding</keyword>
<evidence type="ECO:0000313" key="16">
    <source>
        <dbReference type="EMBL" id="KAK0596276.1"/>
    </source>
</evidence>
<evidence type="ECO:0000256" key="10">
    <source>
        <dbReference type="ARBA" id="ARBA00022842"/>
    </source>
</evidence>
<sequence length="262" mass="29137">MGKAVIVATNMLESMIVHPTPTRAEVSDIAIAVIVATNMLESMIVHPTPTRAEVSDIAIAVREGADAVVLSRETAHGKGSFINVKLPPLCLNCNFLCFALCVVVAISNPDDQCNHPQGQGHSHEDLSVTSACNVKSKDGNRHLKSYFFGSLGYRGKPYHSLSMPYCGPDHMKSNHVIIGFGCHFFHEFCDNEFSFRFNVGNVIKFLEKDDIKDDEQHFKVEMCGVHLMSGLRLEESDEEDESHLEESYEEDEPHPKRCTLNS</sequence>
<dbReference type="AlphaFoldDB" id="A0AA39VZI0"/>
<dbReference type="GO" id="GO:0005524">
    <property type="term" value="F:ATP binding"/>
    <property type="evidence" value="ECO:0007669"/>
    <property type="project" value="UniProtKB-KW"/>
</dbReference>
<evidence type="ECO:0000259" key="15">
    <source>
        <dbReference type="Pfam" id="PF00224"/>
    </source>
</evidence>
<accession>A0AA39VZI0</accession>
<evidence type="ECO:0000256" key="7">
    <source>
        <dbReference type="ARBA" id="ARBA00022741"/>
    </source>
</evidence>
<evidence type="ECO:0000256" key="1">
    <source>
        <dbReference type="ARBA" id="ARBA00001958"/>
    </source>
</evidence>
<dbReference type="GO" id="GO:0030955">
    <property type="term" value="F:potassium ion binding"/>
    <property type="evidence" value="ECO:0007669"/>
    <property type="project" value="InterPro"/>
</dbReference>
<dbReference type="GO" id="GO:0004743">
    <property type="term" value="F:pyruvate kinase activity"/>
    <property type="evidence" value="ECO:0007669"/>
    <property type="project" value="UniProtKB-EC"/>
</dbReference>
<organism evidence="16 17">
    <name type="scientific">Acer saccharum</name>
    <name type="common">Sugar maple</name>
    <dbReference type="NCBI Taxonomy" id="4024"/>
    <lineage>
        <taxon>Eukaryota</taxon>
        <taxon>Viridiplantae</taxon>
        <taxon>Streptophyta</taxon>
        <taxon>Embryophyta</taxon>
        <taxon>Tracheophyta</taxon>
        <taxon>Spermatophyta</taxon>
        <taxon>Magnoliopsida</taxon>
        <taxon>eudicotyledons</taxon>
        <taxon>Gunneridae</taxon>
        <taxon>Pentapetalae</taxon>
        <taxon>rosids</taxon>
        <taxon>malvids</taxon>
        <taxon>Sapindales</taxon>
        <taxon>Sapindaceae</taxon>
        <taxon>Hippocastanoideae</taxon>
        <taxon>Acereae</taxon>
        <taxon>Acer</taxon>
    </lineage>
</organism>
<dbReference type="GO" id="GO:0000287">
    <property type="term" value="F:magnesium ion binding"/>
    <property type="evidence" value="ECO:0007669"/>
    <property type="project" value="InterPro"/>
</dbReference>
<dbReference type="PANTHER" id="PTHR11817">
    <property type="entry name" value="PYRUVATE KINASE"/>
    <property type="match status" value="1"/>
</dbReference>
<reference evidence="16" key="1">
    <citation type="journal article" date="2022" name="Plant J.">
        <title>Strategies of tolerance reflected in two North American maple genomes.</title>
        <authorList>
            <person name="McEvoy S.L."/>
            <person name="Sezen U.U."/>
            <person name="Trouern-Trend A."/>
            <person name="McMahon S.M."/>
            <person name="Schaberg P.G."/>
            <person name="Yang J."/>
            <person name="Wegrzyn J.L."/>
            <person name="Swenson N.G."/>
        </authorList>
    </citation>
    <scope>NUCLEOTIDE SEQUENCE</scope>
    <source>
        <strain evidence="16">NS2018</strain>
    </source>
</reference>
<keyword evidence="8 13" id="KW-0418">Kinase</keyword>